<organism evidence="7 8">
    <name type="scientific">Herbaspirillum frisingense</name>
    <dbReference type="NCBI Taxonomy" id="92645"/>
    <lineage>
        <taxon>Bacteria</taxon>
        <taxon>Pseudomonadati</taxon>
        <taxon>Pseudomonadota</taxon>
        <taxon>Betaproteobacteria</taxon>
        <taxon>Burkholderiales</taxon>
        <taxon>Oxalobacteraceae</taxon>
        <taxon>Herbaspirillum</taxon>
    </lineage>
</organism>
<comment type="subcellular location">
    <subcellularLocation>
        <location evidence="1">Cell membrane</location>
        <topology evidence="1">Multi-pass membrane protein</topology>
    </subcellularLocation>
</comment>
<sequence length="399" mass="41532">MSQQYKTDASHNVDSGKTLGLLGFLMMIGVGTLQMQPMLGGALVDHWGLNLQQMGMLFGAELIAMAIGCGSSALVVNHWDRRRLCQGGLLLLAGGSALSALHGTYWLLCASRALAGFGGGVAQTVVYATSAQRSNKDRTYAATNIMLLLWGAVSIGAAPFLISAAGVGAVFLSFPLMVLPALTMTRLIPRQPGVARSAQPMVAPPLNLRTTLLLLLFGLLFAGHGVLWVYQERIGVSIGLPGPVIGAILGLSTLAGAAGAAIAGMLGKRLGHMSAQVIGFAGSIAASLAIVHGQTQLVYAASAALIMAVWFFGLTYLFALSAEFDPTGRLTSLANAAVFVGQGGGPVMAAMIVSGNNFRMVGWLAASIYAISLMIALYITADIAPSTHRWPSNFERELT</sequence>
<evidence type="ECO:0000256" key="5">
    <source>
        <dbReference type="ARBA" id="ARBA00023136"/>
    </source>
</evidence>
<accession>A0ABU1PIB0</accession>
<feature type="transmembrane region" description="Helical" evidence="6">
    <location>
        <begin position="242"/>
        <end position="266"/>
    </location>
</feature>
<dbReference type="Proteomes" id="UP001260715">
    <property type="component" value="Unassembled WGS sequence"/>
</dbReference>
<feature type="transmembrane region" description="Helical" evidence="6">
    <location>
        <begin position="56"/>
        <end position="76"/>
    </location>
</feature>
<name>A0ABU1PIB0_9BURK</name>
<feature type="transmembrane region" description="Helical" evidence="6">
    <location>
        <begin position="168"/>
        <end position="189"/>
    </location>
</feature>
<comment type="caution">
    <text evidence="7">The sequence shown here is derived from an EMBL/GenBank/DDBJ whole genome shotgun (WGS) entry which is preliminary data.</text>
</comment>
<dbReference type="InterPro" id="IPR050189">
    <property type="entry name" value="MFS_Efflux_Transporters"/>
</dbReference>
<feature type="transmembrane region" description="Helical" evidence="6">
    <location>
        <begin position="297"/>
        <end position="320"/>
    </location>
</feature>
<feature type="transmembrane region" description="Helical" evidence="6">
    <location>
        <begin position="273"/>
        <end position="291"/>
    </location>
</feature>
<feature type="transmembrane region" description="Helical" evidence="6">
    <location>
        <begin position="332"/>
        <end position="354"/>
    </location>
</feature>
<reference evidence="7 8" key="1">
    <citation type="submission" date="2023-07" db="EMBL/GenBank/DDBJ databases">
        <title>Sorghum-associated microbial communities from plants grown in Nebraska, USA.</title>
        <authorList>
            <person name="Schachtman D."/>
        </authorList>
    </citation>
    <scope>NUCLEOTIDE SEQUENCE [LARGE SCALE GENOMIC DNA]</scope>
    <source>
        <strain evidence="7 8">596</strain>
    </source>
</reference>
<evidence type="ECO:0000256" key="1">
    <source>
        <dbReference type="ARBA" id="ARBA00004651"/>
    </source>
</evidence>
<evidence type="ECO:0000313" key="7">
    <source>
        <dbReference type="EMBL" id="MDR6585683.1"/>
    </source>
</evidence>
<feature type="transmembrane region" description="Helical" evidence="6">
    <location>
        <begin position="210"/>
        <end position="230"/>
    </location>
</feature>
<evidence type="ECO:0000313" key="8">
    <source>
        <dbReference type="Proteomes" id="UP001260715"/>
    </source>
</evidence>
<protein>
    <submittedName>
        <fullName evidence="7">MFS family permease</fullName>
    </submittedName>
</protein>
<dbReference type="Pfam" id="PF07690">
    <property type="entry name" value="MFS_1"/>
    <property type="match status" value="1"/>
</dbReference>
<dbReference type="InterPro" id="IPR036259">
    <property type="entry name" value="MFS_trans_sf"/>
</dbReference>
<keyword evidence="4 6" id="KW-1133">Transmembrane helix</keyword>
<gene>
    <name evidence="7" type="ORF">J2W50_003901</name>
</gene>
<feature type="transmembrane region" description="Helical" evidence="6">
    <location>
        <begin position="360"/>
        <end position="379"/>
    </location>
</feature>
<dbReference type="Gene3D" id="1.20.1250.20">
    <property type="entry name" value="MFS general substrate transporter like domains"/>
    <property type="match status" value="1"/>
</dbReference>
<keyword evidence="8" id="KW-1185">Reference proteome</keyword>
<dbReference type="EMBL" id="JAVDSJ010000005">
    <property type="protein sequence ID" value="MDR6585683.1"/>
    <property type="molecule type" value="Genomic_DNA"/>
</dbReference>
<dbReference type="PANTHER" id="PTHR43124:SF10">
    <property type="entry name" value="PURINE EFFLUX PUMP PBUE"/>
    <property type="match status" value="1"/>
</dbReference>
<dbReference type="PANTHER" id="PTHR43124">
    <property type="entry name" value="PURINE EFFLUX PUMP PBUE"/>
    <property type="match status" value="1"/>
</dbReference>
<feature type="transmembrane region" description="Helical" evidence="6">
    <location>
        <begin position="21"/>
        <end position="44"/>
    </location>
</feature>
<feature type="transmembrane region" description="Helical" evidence="6">
    <location>
        <begin position="141"/>
        <end position="162"/>
    </location>
</feature>
<evidence type="ECO:0000256" key="3">
    <source>
        <dbReference type="ARBA" id="ARBA00022692"/>
    </source>
</evidence>
<dbReference type="SUPFAM" id="SSF103473">
    <property type="entry name" value="MFS general substrate transporter"/>
    <property type="match status" value="1"/>
</dbReference>
<keyword evidence="2" id="KW-1003">Cell membrane</keyword>
<evidence type="ECO:0000256" key="4">
    <source>
        <dbReference type="ARBA" id="ARBA00022989"/>
    </source>
</evidence>
<evidence type="ECO:0000256" key="2">
    <source>
        <dbReference type="ARBA" id="ARBA00022475"/>
    </source>
</evidence>
<dbReference type="InterPro" id="IPR011701">
    <property type="entry name" value="MFS"/>
</dbReference>
<keyword evidence="3 6" id="KW-0812">Transmembrane</keyword>
<proteinExistence type="predicted"/>
<evidence type="ECO:0000256" key="6">
    <source>
        <dbReference type="SAM" id="Phobius"/>
    </source>
</evidence>
<keyword evidence="5 6" id="KW-0472">Membrane</keyword>
<feature type="transmembrane region" description="Helical" evidence="6">
    <location>
        <begin position="88"/>
        <end position="107"/>
    </location>
</feature>